<gene>
    <name evidence="2" type="primary">yabJ_2</name>
    <name evidence="2" type="ORF">JEODO184_00642</name>
</gene>
<dbReference type="InterPro" id="IPR006175">
    <property type="entry name" value="YjgF/YER057c/UK114"/>
</dbReference>
<dbReference type="CDD" id="cd00448">
    <property type="entry name" value="YjgF_YER057c_UK114_family"/>
    <property type="match status" value="1"/>
</dbReference>
<dbReference type="PANTHER" id="PTHR11803">
    <property type="entry name" value="2-IMINOBUTANOATE/2-IMINOPROPANOATE DEAMINASE RIDA"/>
    <property type="match status" value="1"/>
</dbReference>
<comment type="caution">
    <text evidence="2">The sequence shown here is derived from an EMBL/GenBank/DDBJ whole genome shotgun (WGS) entry which is preliminary data.</text>
</comment>
<dbReference type="Proteomes" id="UP000589351">
    <property type="component" value="Unassembled WGS sequence"/>
</dbReference>
<dbReference type="InterPro" id="IPR006056">
    <property type="entry name" value="RidA"/>
</dbReference>
<dbReference type="EMBL" id="CAJEWD010000004">
    <property type="protein sequence ID" value="CAD2074170.1"/>
    <property type="molecule type" value="Genomic_DNA"/>
</dbReference>
<dbReference type="FunFam" id="3.30.1330.40:FF:000001">
    <property type="entry name" value="L-PSP family endoribonuclease"/>
    <property type="match status" value="1"/>
</dbReference>
<protein>
    <submittedName>
        <fullName evidence="2">Enamine/imine deaminase</fullName>
    </submittedName>
</protein>
<dbReference type="Gene3D" id="3.30.1330.40">
    <property type="entry name" value="RutC-like"/>
    <property type="match status" value="1"/>
</dbReference>
<evidence type="ECO:0000313" key="2">
    <source>
        <dbReference type="EMBL" id="CAD2074170.1"/>
    </source>
</evidence>
<proteinExistence type="inferred from homology"/>
<sequence length="125" mass="13858">MREIHTKYSKKNPGHYVPAMEHNGTLYISGQLSIDNETGKVVEGGVKEEAAQALKNLDLVLSEAGITKDKVIMCRIYTPDVAYWNDINEVYSDYFGTHKPARAIVPTTPLHHGCLVEIEAVAAME</sequence>
<reference evidence="2 3" key="1">
    <citation type="submission" date="2020-07" db="EMBL/GenBank/DDBJ databases">
        <authorList>
            <person name="Criscuolo A."/>
        </authorList>
    </citation>
    <scope>NUCLEOTIDE SEQUENCE [LARGE SCALE GENOMIC DNA]</scope>
    <source>
        <strain evidence="2">CIP111649</strain>
    </source>
</reference>
<dbReference type="PANTHER" id="PTHR11803:SF39">
    <property type="entry name" value="2-IMINOBUTANOATE_2-IMINOPROPANOATE DEAMINASE"/>
    <property type="match status" value="1"/>
</dbReference>
<organism evidence="2 3">
    <name type="scientific">Jeotgalicoccus meleagridis</name>
    <dbReference type="NCBI Taxonomy" id="2759181"/>
    <lineage>
        <taxon>Bacteria</taxon>
        <taxon>Bacillati</taxon>
        <taxon>Bacillota</taxon>
        <taxon>Bacilli</taxon>
        <taxon>Bacillales</taxon>
        <taxon>Staphylococcaceae</taxon>
        <taxon>Jeotgalicoccus</taxon>
    </lineage>
</organism>
<comment type="similarity">
    <text evidence="1">Belongs to the RutC family.</text>
</comment>
<name>A0A6V7R9J3_9STAP</name>
<dbReference type="GO" id="GO:0005829">
    <property type="term" value="C:cytosol"/>
    <property type="evidence" value="ECO:0007669"/>
    <property type="project" value="TreeGrafter"/>
</dbReference>
<dbReference type="NCBIfam" id="TIGR00004">
    <property type="entry name" value="Rid family detoxifying hydrolase"/>
    <property type="match status" value="1"/>
</dbReference>
<keyword evidence="3" id="KW-1185">Reference proteome</keyword>
<dbReference type="GO" id="GO:0019239">
    <property type="term" value="F:deaminase activity"/>
    <property type="evidence" value="ECO:0007669"/>
    <property type="project" value="TreeGrafter"/>
</dbReference>
<dbReference type="Pfam" id="PF01042">
    <property type="entry name" value="Ribonuc_L-PSP"/>
    <property type="match status" value="1"/>
</dbReference>
<evidence type="ECO:0000313" key="3">
    <source>
        <dbReference type="Proteomes" id="UP000589351"/>
    </source>
</evidence>
<dbReference type="AlphaFoldDB" id="A0A6V7R9J3"/>
<accession>A0A6V7R9J3</accession>
<dbReference type="InterPro" id="IPR035959">
    <property type="entry name" value="RutC-like_sf"/>
</dbReference>
<dbReference type="RefSeq" id="WP_185125296.1">
    <property type="nucleotide sequence ID" value="NZ_CAJEWD010000004.1"/>
</dbReference>
<dbReference type="SUPFAM" id="SSF55298">
    <property type="entry name" value="YjgF-like"/>
    <property type="match status" value="1"/>
</dbReference>
<evidence type="ECO:0000256" key="1">
    <source>
        <dbReference type="ARBA" id="ARBA00010552"/>
    </source>
</evidence>